<gene>
    <name evidence="1" type="ORF">PR048_018728</name>
</gene>
<dbReference type="EMBL" id="JARBHB010000006">
    <property type="protein sequence ID" value="KAJ8882240.1"/>
    <property type="molecule type" value="Genomic_DNA"/>
</dbReference>
<proteinExistence type="predicted"/>
<name>A0ABQ9HD11_9NEOP</name>
<accession>A0ABQ9HD11</accession>
<keyword evidence="2" id="KW-1185">Reference proteome</keyword>
<dbReference type="Proteomes" id="UP001159363">
    <property type="component" value="Chromosome 5"/>
</dbReference>
<organism evidence="1 2">
    <name type="scientific">Dryococelus australis</name>
    <dbReference type="NCBI Taxonomy" id="614101"/>
    <lineage>
        <taxon>Eukaryota</taxon>
        <taxon>Metazoa</taxon>
        <taxon>Ecdysozoa</taxon>
        <taxon>Arthropoda</taxon>
        <taxon>Hexapoda</taxon>
        <taxon>Insecta</taxon>
        <taxon>Pterygota</taxon>
        <taxon>Neoptera</taxon>
        <taxon>Polyneoptera</taxon>
        <taxon>Phasmatodea</taxon>
        <taxon>Verophasmatodea</taxon>
        <taxon>Anareolatae</taxon>
        <taxon>Phasmatidae</taxon>
        <taxon>Eurycanthinae</taxon>
        <taxon>Dryococelus</taxon>
    </lineage>
</organism>
<evidence type="ECO:0000313" key="1">
    <source>
        <dbReference type="EMBL" id="KAJ8882240.1"/>
    </source>
</evidence>
<reference evidence="1 2" key="1">
    <citation type="submission" date="2023-02" db="EMBL/GenBank/DDBJ databases">
        <title>LHISI_Scaffold_Assembly.</title>
        <authorList>
            <person name="Stuart O.P."/>
            <person name="Cleave R."/>
            <person name="Magrath M.J.L."/>
            <person name="Mikheyev A.S."/>
        </authorList>
    </citation>
    <scope>NUCLEOTIDE SEQUENCE [LARGE SCALE GENOMIC DNA]</scope>
    <source>
        <strain evidence="1">Daus_M_001</strain>
        <tissue evidence="1">Leg muscle</tissue>
    </source>
</reference>
<comment type="caution">
    <text evidence="1">The sequence shown here is derived from an EMBL/GenBank/DDBJ whole genome shotgun (WGS) entry which is preliminary data.</text>
</comment>
<sequence length="154" mass="17619">MSWKTVPKLCLKQLRKVNVMSSSIKHVILPRISLYSRRKLEKKEVKKRDGWRRDILQTPNGLKLSFDSMYAATKELAPDLQKVVKRILFSVVSYAEDAMENCSPLYSTLNLQASCTSASSSVYYVEIMVPASMHYSTTHHVQFASAMKDYMDCV</sequence>
<protein>
    <submittedName>
        <fullName evidence="1">Uncharacterized protein</fullName>
    </submittedName>
</protein>
<evidence type="ECO:0000313" key="2">
    <source>
        <dbReference type="Proteomes" id="UP001159363"/>
    </source>
</evidence>